<proteinExistence type="predicted"/>
<sequence length="56" mass="6335">MPCATELKKGFSLTNLHSLYYHPSLREFGRRRHGCVQHSRKETIFSAGVLLEGACT</sequence>
<organism evidence="1 2">
    <name type="scientific">Treponema pallidum subsp. pertenue (strain Gauthier)</name>
    <dbReference type="NCBI Taxonomy" id="491080"/>
    <lineage>
        <taxon>Bacteria</taxon>
        <taxon>Pseudomonadati</taxon>
        <taxon>Spirochaetota</taxon>
        <taxon>Spirochaetia</taxon>
        <taxon>Spirochaetales</taxon>
        <taxon>Treponemataceae</taxon>
        <taxon>Treponema</taxon>
    </lineage>
</organism>
<dbReference type="AlphaFoldDB" id="A0AAU8PEA9"/>
<reference evidence="2" key="1">
    <citation type="journal article" date="2012" name="PLoS Negl. Trop. Dis.">
        <title>Whole genome sequences of three Treponema pallidum ssp. pertenue strains: yaws and syphilis treponemes differ in less than 0.2% of the genome sequence.</title>
        <authorList>
            <person name="Cejkova D."/>
            <person name="Zobanikova M."/>
            <person name="Chen L."/>
            <person name="Pospisilova P."/>
            <person name="Strouhal M."/>
            <person name="Qin X."/>
            <person name="Mikalova L."/>
            <person name="Norris S.J."/>
            <person name="Muzny D.M."/>
            <person name="Gibbs R.A."/>
            <person name="Fulton L.L."/>
            <person name="Sodergren E."/>
            <person name="Weinstock G.M."/>
            <person name="Smajs D."/>
        </authorList>
    </citation>
    <scope>NUCLEOTIDE SEQUENCE [LARGE SCALE GENOMIC DNA]</scope>
    <source>
        <strain evidence="2">Gauthier</strain>
    </source>
</reference>
<gene>
    <name evidence="1" type="ordered locus">TPEGAU_0736a</name>
</gene>
<accession>A0AAU8PEA9</accession>
<protein>
    <submittedName>
        <fullName evidence="1">Uncharacterized protein</fullName>
    </submittedName>
</protein>
<evidence type="ECO:0000313" key="1">
    <source>
        <dbReference type="EMBL" id="AEZ59999.1"/>
    </source>
</evidence>
<name>A0AAU8PEA9_TREPG</name>
<dbReference type="KEGG" id="tpg:TPEGAU_0736a"/>
<evidence type="ECO:0000313" key="2">
    <source>
        <dbReference type="Proteomes" id="UP000008192"/>
    </source>
</evidence>
<dbReference type="Proteomes" id="UP000008192">
    <property type="component" value="Chromosome"/>
</dbReference>
<dbReference type="EMBL" id="CP002376">
    <property type="protein sequence ID" value="AEZ59999.1"/>
    <property type="molecule type" value="Genomic_DNA"/>
</dbReference>